<sequence>MNVLVAGASGAIGRPLVAELIRRGHMVTGMTRSDAGAKALAALGATVARVSALDADAVGRAMKEARAEVVIDELTALPADPSRMSDAAAGDRKLRLEGGGNLHRTALACGARRYIQQASGFFLRPGPGLGDESEGMAVDASPRIADHARTYAELESRVLGAEGIEGVAMRYGFFYGPGTWYHQEGASADQVRRGEFPIIGDGEGVWSWVHIDDAAVATADALTIPPGAYHIVDDDPSPVALWLPAFARFVGGPPPPHVTVEQALASAGEDAVYYGTKLRGASNAKAKETFGFLPRRQEWLRTP</sequence>
<dbReference type="GO" id="GO:0004029">
    <property type="term" value="F:aldehyde dehydrogenase (NAD+) activity"/>
    <property type="evidence" value="ECO:0007669"/>
    <property type="project" value="TreeGrafter"/>
</dbReference>
<keyword evidence="3" id="KW-1185">Reference proteome</keyword>
<dbReference type="EMBL" id="CP036426">
    <property type="protein sequence ID" value="QDV36328.1"/>
    <property type="molecule type" value="Genomic_DNA"/>
</dbReference>
<dbReference type="Gene3D" id="3.40.50.720">
    <property type="entry name" value="NAD(P)-binding Rossmann-like Domain"/>
    <property type="match status" value="1"/>
</dbReference>
<proteinExistence type="predicted"/>
<accession>A0A518H678</accession>
<protein>
    <recommendedName>
        <fullName evidence="1">NAD-dependent epimerase/dehydratase domain-containing protein</fullName>
    </recommendedName>
</protein>
<dbReference type="Proteomes" id="UP000317835">
    <property type="component" value="Chromosome"/>
</dbReference>
<evidence type="ECO:0000313" key="3">
    <source>
        <dbReference type="Proteomes" id="UP000317835"/>
    </source>
</evidence>
<evidence type="ECO:0000259" key="1">
    <source>
        <dbReference type="Pfam" id="PF01370"/>
    </source>
</evidence>
<dbReference type="OrthoDB" id="9811743at2"/>
<name>A0A518H678_9BACT</name>
<dbReference type="GO" id="GO:0005737">
    <property type="term" value="C:cytoplasm"/>
    <property type="evidence" value="ECO:0007669"/>
    <property type="project" value="TreeGrafter"/>
</dbReference>
<gene>
    <name evidence="2" type="ORF">ElP_42480</name>
</gene>
<evidence type="ECO:0000313" key="2">
    <source>
        <dbReference type="EMBL" id="QDV36328.1"/>
    </source>
</evidence>
<reference evidence="2 3" key="1">
    <citation type="submission" date="2019-02" db="EMBL/GenBank/DDBJ databases">
        <title>Deep-cultivation of Planctomycetes and their phenomic and genomic characterization uncovers novel biology.</title>
        <authorList>
            <person name="Wiegand S."/>
            <person name="Jogler M."/>
            <person name="Boedeker C."/>
            <person name="Pinto D."/>
            <person name="Vollmers J."/>
            <person name="Rivas-Marin E."/>
            <person name="Kohn T."/>
            <person name="Peeters S.H."/>
            <person name="Heuer A."/>
            <person name="Rast P."/>
            <person name="Oberbeckmann S."/>
            <person name="Bunk B."/>
            <person name="Jeske O."/>
            <person name="Meyerdierks A."/>
            <person name="Storesund J.E."/>
            <person name="Kallscheuer N."/>
            <person name="Luecker S."/>
            <person name="Lage O.M."/>
            <person name="Pohl T."/>
            <person name="Merkel B.J."/>
            <person name="Hornburger P."/>
            <person name="Mueller R.-W."/>
            <person name="Bruemmer F."/>
            <person name="Labrenz M."/>
            <person name="Spormann A.M."/>
            <person name="Op den Camp H."/>
            <person name="Overmann J."/>
            <person name="Amann R."/>
            <person name="Jetten M.S.M."/>
            <person name="Mascher T."/>
            <person name="Medema M.H."/>
            <person name="Devos D.P."/>
            <person name="Kaster A.-K."/>
            <person name="Ovreas L."/>
            <person name="Rohde M."/>
            <person name="Galperin M.Y."/>
            <person name="Jogler C."/>
        </authorList>
    </citation>
    <scope>NUCLEOTIDE SEQUENCE [LARGE SCALE GENOMIC DNA]</scope>
    <source>
        <strain evidence="2 3">ElP</strain>
    </source>
</reference>
<dbReference type="KEGG" id="tpla:ElP_42480"/>
<dbReference type="InterPro" id="IPR001509">
    <property type="entry name" value="Epimerase_deHydtase"/>
</dbReference>
<feature type="domain" description="NAD-dependent epimerase/dehydratase" evidence="1">
    <location>
        <begin position="3"/>
        <end position="223"/>
    </location>
</feature>
<dbReference type="InterPro" id="IPR051783">
    <property type="entry name" value="NAD(P)-dependent_oxidoreduct"/>
</dbReference>
<dbReference type="PANTHER" id="PTHR48079:SF6">
    <property type="entry name" value="NAD(P)-BINDING DOMAIN-CONTAINING PROTEIN-RELATED"/>
    <property type="match status" value="1"/>
</dbReference>
<dbReference type="RefSeq" id="WP_145272505.1">
    <property type="nucleotide sequence ID" value="NZ_CP036426.1"/>
</dbReference>
<dbReference type="PANTHER" id="PTHR48079">
    <property type="entry name" value="PROTEIN YEEZ"/>
    <property type="match status" value="1"/>
</dbReference>
<dbReference type="Pfam" id="PF01370">
    <property type="entry name" value="Epimerase"/>
    <property type="match status" value="1"/>
</dbReference>
<dbReference type="AlphaFoldDB" id="A0A518H678"/>
<organism evidence="2 3">
    <name type="scientific">Tautonia plasticadhaerens</name>
    <dbReference type="NCBI Taxonomy" id="2527974"/>
    <lineage>
        <taxon>Bacteria</taxon>
        <taxon>Pseudomonadati</taxon>
        <taxon>Planctomycetota</taxon>
        <taxon>Planctomycetia</taxon>
        <taxon>Isosphaerales</taxon>
        <taxon>Isosphaeraceae</taxon>
        <taxon>Tautonia</taxon>
    </lineage>
</organism>
<dbReference type="SUPFAM" id="SSF51735">
    <property type="entry name" value="NAD(P)-binding Rossmann-fold domains"/>
    <property type="match status" value="1"/>
</dbReference>
<dbReference type="InterPro" id="IPR036291">
    <property type="entry name" value="NAD(P)-bd_dom_sf"/>
</dbReference>